<comment type="caution">
    <text evidence="2">The sequence shown here is derived from an EMBL/GenBank/DDBJ whole genome shotgun (WGS) entry which is preliminary data.</text>
</comment>
<organism evidence="2 3">
    <name type="scientific">Rubripirellula obstinata</name>
    <dbReference type="NCBI Taxonomy" id="406547"/>
    <lineage>
        <taxon>Bacteria</taxon>
        <taxon>Pseudomonadati</taxon>
        <taxon>Planctomycetota</taxon>
        <taxon>Planctomycetia</taxon>
        <taxon>Pirellulales</taxon>
        <taxon>Pirellulaceae</taxon>
        <taxon>Rubripirellula</taxon>
    </lineage>
</organism>
<protein>
    <submittedName>
        <fullName evidence="2">Uncharacterized protein</fullName>
    </submittedName>
</protein>
<dbReference type="EMBL" id="VRLW01000001">
    <property type="protein sequence ID" value="KAA1257818.1"/>
    <property type="molecule type" value="Genomic_DNA"/>
</dbReference>
<name>A0A5B1C9I6_9BACT</name>
<gene>
    <name evidence="2" type="ORF">LF1_03080</name>
</gene>
<dbReference type="OrthoDB" id="9999031at2"/>
<dbReference type="RefSeq" id="WP_068263274.1">
    <property type="nucleotide sequence ID" value="NZ_LWSK01000045.1"/>
</dbReference>
<proteinExistence type="predicted"/>
<accession>A0A5B1C9I6</accession>
<evidence type="ECO:0000313" key="2">
    <source>
        <dbReference type="EMBL" id="KAA1257818.1"/>
    </source>
</evidence>
<evidence type="ECO:0000313" key="3">
    <source>
        <dbReference type="Proteomes" id="UP000322699"/>
    </source>
</evidence>
<reference evidence="2 3" key="1">
    <citation type="submission" date="2019-08" db="EMBL/GenBank/DDBJ databases">
        <title>Deep-cultivation of Planctomycetes and their phenomic and genomic characterization uncovers novel biology.</title>
        <authorList>
            <person name="Wiegand S."/>
            <person name="Jogler M."/>
            <person name="Boedeker C."/>
            <person name="Pinto D."/>
            <person name="Vollmers J."/>
            <person name="Rivas-Marin E."/>
            <person name="Kohn T."/>
            <person name="Peeters S.H."/>
            <person name="Heuer A."/>
            <person name="Rast P."/>
            <person name="Oberbeckmann S."/>
            <person name="Bunk B."/>
            <person name="Jeske O."/>
            <person name="Meyerdierks A."/>
            <person name="Storesund J.E."/>
            <person name="Kallscheuer N."/>
            <person name="Luecker S."/>
            <person name="Lage O.M."/>
            <person name="Pohl T."/>
            <person name="Merkel B.J."/>
            <person name="Hornburger P."/>
            <person name="Mueller R.-W."/>
            <person name="Bruemmer F."/>
            <person name="Labrenz M."/>
            <person name="Spormann A.M."/>
            <person name="Op Den Camp H."/>
            <person name="Overmann J."/>
            <person name="Amann R."/>
            <person name="Jetten M.S.M."/>
            <person name="Mascher T."/>
            <person name="Medema M.H."/>
            <person name="Devos D.P."/>
            <person name="Kaster A.-K."/>
            <person name="Ovreas L."/>
            <person name="Rohde M."/>
            <person name="Galperin M.Y."/>
            <person name="Jogler C."/>
        </authorList>
    </citation>
    <scope>NUCLEOTIDE SEQUENCE [LARGE SCALE GENOMIC DNA]</scope>
    <source>
        <strain evidence="2 3">LF1</strain>
    </source>
</reference>
<feature type="region of interest" description="Disordered" evidence="1">
    <location>
        <begin position="49"/>
        <end position="74"/>
    </location>
</feature>
<dbReference type="Proteomes" id="UP000322699">
    <property type="component" value="Unassembled WGS sequence"/>
</dbReference>
<evidence type="ECO:0000256" key="1">
    <source>
        <dbReference type="SAM" id="MobiDB-lite"/>
    </source>
</evidence>
<keyword evidence="3" id="KW-1185">Reference proteome</keyword>
<sequence>MLYFIGWVIFLLVVALAIPVASYLEKRKYAAANPPAATADDQAVFDEDAAAEGMESEDGFGQDASDEFGAGEDEVEFGEVEATGGDDFSAFDEEFK</sequence>
<dbReference type="AlphaFoldDB" id="A0A5B1C9I6"/>